<gene>
    <name evidence="15" type="ORF">MQE35_01925</name>
</gene>
<name>A0A9E7D3P4_9FLAO</name>
<dbReference type="InterPro" id="IPR035985">
    <property type="entry name" value="Ubiquitin-activating_enz"/>
</dbReference>
<evidence type="ECO:0000256" key="5">
    <source>
        <dbReference type="ARBA" id="ARBA00052218"/>
    </source>
</evidence>
<dbReference type="PROSITE" id="PS50206">
    <property type="entry name" value="RHODANESE_3"/>
    <property type="match status" value="1"/>
</dbReference>
<keyword evidence="16" id="KW-1185">Reference proteome</keyword>
<dbReference type="KEGG" id="fbm:MQE35_01925"/>
<evidence type="ECO:0000256" key="11">
    <source>
        <dbReference type="ARBA" id="ARBA00075328"/>
    </source>
</evidence>
<evidence type="ECO:0000256" key="4">
    <source>
        <dbReference type="ARBA" id="ARBA00022840"/>
    </source>
</evidence>
<keyword evidence="4" id="KW-0067">ATP-binding</keyword>
<evidence type="ECO:0000256" key="7">
    <source>
        <dbReference type="ARBA" id="ARBA00063809"/>
    </source>
</evidence>
<comment type="catalytic activity">
    <reaction evidence="5">
        <text>[molybdopterin-synthase sulfur-carrier protein]-C-terminal Gly-Gly + ATP + H(+) = [molybdopterin-synthase sulfur-carrier protein]-C-terminal Gly-Gly-AMP + diphosphate</text>
        <dbReference type="Rhea" id="RHEA:43616"/>
        <dbReference type="Rhea" id="RHEA-COMP:12159"/>
        <dbReference type="Rhea" id="RHEA-COMP:12202"/>
        <dbReference type="ChEBI" id="CHEBI:15378"/>
        <dbReference type="ChEBI" id="CHEBI:30616"/>
        <dbReference type="ChEBI" id="CHEBI:33019"/>
        <dbReference type="ChEBI" id="CHEBI:90618"/>
        <dbReference type="ChEBI" id="CHEBI:90778"/>
        <dbReference type="EC" id="2.7.7.80"/>
    </reaction>
</comment>
<reference evidence="15" key="1">
    <citation type="submission" date="2022-03" db="EMBL/GenBank/DDBJ databases">
        <title>Description of Abyssus ytuae gen. nov., sp. nov., a novel member of the family Flavobacteriaceae isolated from the sediment of Mariana Trench.</title>
        <authorList>
            <person name="Zhang J."/>
            <person name="Xu X."/>
        </authorList>
    </citation>
    <scope>NUCLEOTIDE SEQUENCE</scope>
    <source>
        <strain evidence="15">MT3330</strain>
    </source>
</reference>
<feature type="transmembrane region" description="Helical" evidence="13">
    <location>
        <begin position="27"/>
        <end position="44"/>
    </location>
</feature>
<dbReference type="InterPro" id="IPR045886">
    <property type="entry name" value="ThiF/MoeB/HesA"/>
</dbReference>
<evidence type="ECO:0000256" key="12">
    <source>
        <dbReference type="ARBA" id="ARBA00078531"/>
    </source>
</evidence>
<evidence type="ECO:0000313" key="16">
    <source>
        <dbReference type="Proteomes" id="UP000831290"/>
    </source>
</evidence>
<dbReference type="CDD" id="cd00757">
    <property type="entry name" value="ThiF_MoeB_HesA_family"/>
    <property type="match status" value="1"/>
</dbReference>
<comment type="similarity">
    <text evidence="1">Belongs to the HesA/MoeB/ThiF family.</text>
</comment>
<dbReference type="Pfam" id="PF00581">
    <property type="entry name" value="Rhodanese"/>
    <property type="match status" value="1"/>
</dbReference>
<keyword evidence="13" id="KW-0812">Transmembrane</keyword>
<evidence type="ECO:0000256" key="9">
    <source>
        <dbReference type="ARBA" id="ARBA00073635"/>
    </source>
</evidence>
<dbReference type="AlphaFoldDB" id="A0A9E7D3P4"/>
<evidence type="ECO:0000256" key="6">
    <source>
        <dbReference type="ARBA" id="ARBA00055169"/>
    </source>
</evidence>
<dbReference type="GO" id="GO:0008146">
    <property type="term" value="F:sulfotransferase activity"/>
    <property type="evidence" value="ECO:0007669"/>
    <property type="project" value="TreeGrafter"/>
</dbReference>
<dbReference type="Gene3D" id="3.40.50.720">
    <property type="entry name" value="NAD(P)-binding Rossmann-like Domain"/>
    <property type="match status" value="1"/>
</dbReference>
<dbReference type="GO" id="GO:0008641">
    <property type="term" value="F:ubiquitin-like modifier activating enzyme activity"/>
    <property type="evidence" value="ECO:0007669"/>
    <property type="project" value="InterPro"/>
</dbReference>
<dbReference type="GO" id="GO:0061605">
    <property type="term" value="F:molybdopterin-synthase adenylyltransferase activity"/>
    <property type="evidence" value="ECO:0007669"/>
    <property type="project" value="UniProtKB-EC"/>
</dbReference>
<keyword evidence="2" id="KW-0808">Transferase</keyword>
<evidence type="ECO:0000256" key="10">
    <source>
        <dbReference type="ARBA" id="ARBA00075110"/>
    </source>
</evidence>
<dbReference type="GO" id="GO:0005829">
    <property type="term" value="C:cytosol"/>
    <property type="evidence" value="ECO:0007669"/>
    <property type="project" value="TreeGrafter"/>
</dbReference>
<dbReference type="RefSeq" id="WP_255844010.1">
    <property type="nucleotide sequence ID" value="NZ_CP094358.1"/>
</dbReference>
<dbReference type="SUPFAM" id="SSF69572">
    <property type="entry name" value="Activating enzymes of the ubiquitin-like proteins"/>
    <property type="match status" value="1"/>
</dbReference>
<evidence type="ECO:0000256" key="8">
    <source>
        <dbReference type="ARBA" id="ARBA00066884"/>
    </source>
</evidence>
<evidence type="ECO:0000256" key="3">
    <source>
        <dbReference type="ARBA" id="ARBA00022741"/>
    </source>
</evidence>
<feature type="domain" description="Rhodanese" evidence="14">
    <location>
        <begin position="261"/>
        <end position="336"/>
    </location>
</feature>
<proteinExistence type="inferred from homology"/>
<accession>A0A9E7D3P4</accession>
<dbReference type="Proteomes" id="UP000831290">
    <property type="component" value="Chromosome"/>
</dbReference>
<protein>
    <recommendedName>
        <fullName evidence="9">Molybdopterin-synthase adenylyltransferase</fullName>
        <ecNumber evidence="8">2.7.7.80</ecNumber>
    </recommendedName>
    <alternativeName>
        <fullName evidence="12">MoaD protein adenylase</fullName>
    </alternativeName>
    <alternativeName>
        <fullName evidence="10">Molybdopterin-converting factor subunit 1 adenylase</fullName>
    </alternativeName>
    <alternativeName>
        <fullName evidence="11">Sulfur carrier protein MoaD adenylyltransferase</fullName>
    </alternativeName>
</protein>
<dbReference type="FunFam" id="3.40.50.720:FF:000033">
    <property type="entry name" value="Adenylyltransferase and sulfurtransferase MOCS3"/>
    <property type="match status" value="1"/>
</dbReference>
<sequence length="351" mass="39222">MSKRYIRQTILPEVGEEGQQKINQAKVLVIGAGGLACAILPYLASAGIGNLGIIDDDMIDISNLQRQVIYKEKSVGKSKVQEAEKYLSGLNSNIKINTYHKKLTAQNAISLFKEYDIITDATDNLLTRYIINDACIITKKPFVYGSVHKFEGQVSVFNYKNGPTYRCLYPDNNLNIQNCAQTGVLGTTAAIVGMLQANEVIKIILNQGNVLSGKLLLYNTLDNEQTIINFQKNNTLVIDDNFYENEYLKNEVYVVTAEEALKKKGMLLDVREYGELPEINLPNAVQIPLSILPDELNKLNKKDSIFIFCQSGIRSLEAVKILKENHFNQVKSIKDSAARINELSHTLVSVK</sequence>
<evidence type="ECO:0000259" key="14">
    <source>
        <dbReference type="PROSITE" id="PS50206"/>
    </source>
</evidence>
<dbReference type="Gene3D" id="3.40.250.10">
    <property type="entry name" value="Rhodanese-like domain"/>
    <property type="match status" value="1"/>
</dbReference>
<comment type="function">
    <text evidence="6">Catalyzes the adenylation by ATP of the carboxyl group of the C-terminal glycine of sulfur carrier protein MoaD.</text>
</comment>
<keyword evidence="13" id="KW-1133">Transmembrane helix</keyword>
<evidence type="ECO:0000256" key="1">
    <source>
        <dbReference type="ARBA" id="ARBA00009919"/>
    </source>
</evidence>
<dbReference type="InterPro" id="IPR001763">
    <property type="entry name" value="Rhodanese-like_dom"/>
</dbReference>
<dbReference type="Pfam" id="PF00899">
    <property type="entry name" value="ThiF"/>
    <property type="match status" value="1"/>
</dbReference>
<dbReference type="InterPro" id="IPR036873">
    <property type="entry name" value="Rhodanese-like_dom_sf"/>
</dbReference>
<keyword evidence="13" id="KW-0472">Membrane</keyword>
<organism evidence="15 16">
    <name type="scientific">Abyssalbus ytuae</name>
    <dbReference type="NCBI Taxonomy" id="2926907"/>
    <lineage>
        <taxon>Bacteria</taxon>
        <taxon>Pseudomonadati</taxon>
        <taxon>Bacteroidota</taxon>
        <taxon>Flavobacteriia</taxon>
        <taxon>Flavobacteriales</taxon>
        <taxon>Flavobacteriaceae</taxon>
        <taxon>Abyssalbus</taxon>
    </lineage>
</organism>
<evidence type="ECO:0000256" key="2">
    <source>
        <dbReference type="ARBA" id="ARBA00022679"/>
    </source>
</evidence>
<dbReference type="EC" id="2.7.7.80" evidence="8"/>
<dbReference type="GO" id="GO:0004792">
    <property type="term" value="F:thiosulfate-cyanide sulfurtransferase activity"/>
    <property type="evidence" value="ECO:0007669"/>
    <property type="project" value="TreeGrafter"/>
</dbReference>
<evidence type="ECO:0000313" key="15">
    <source>
        <dbReference type="EMBL" id="UOB18069.1"/>
    </source>
</evidence>
<dbReference type="EMBL" id="CP094358">
    <property type="protein sequence ID" value="UOB18069.1"/>
    <property type="molecule type" value="Genomic_DNA"/>
</dbReference>
<dbReference type="InterPro" id="IPR000594">
    <property type="entry name" value="ThiF_NAD_FAD-bd"/>
</dbReference>
<dbReference type="CDD" id="cd00158">
    <property type="entry name" value="RHOD"/>
    <property type="match status" value="1"/>
</dbReference>
<evidence type="ECO:0000256" key="13">
    <source>
        <dbReference type="SAM" id="Phobius"/>
    </source>
</evidence>
<dbReference type="PANTHER" id="PTHR10953">
    <property type="entry name" value="UBIQUITIN-ACTIVATING ENZYME E1"/>
    <property type="match status" value="1"/>
</dbReference>
<dbReference type="GO" id="GO:0005524">
    <property type="term" value="F:ATP binding"/>
    <property type="evidence" value="ECO:0007669"/>
    <property type="project" value="UniProtKB-KW"/>
</dbReference>
<comment type="subunit">
    <text evidence="7">Homodimer. Forms a stable heterotetrameric complex of 2 MoeB and 2 MoaD during adenylation of MoaD.</text>
</comment>
<dbReference type="PANTHER" id="PTHR10953:SF102">
    <property type="entry name" value="ADENYLYLTRANSFERASE AND SULFURTRANSFERASE MOCS3"/>
    <property type="match status" value="1"/>
</dbReference>
<keyword evidence="3" id="KW-0547">Nucleotide-binding</keyword>